<dbReference type="InterPro" id="IPR001296">
    <property type="entry name" value="Glyco_trans_1"/>
</dbReference>
<evidence type="ECO:0000259" key="1">
    <source>
        <dbReference type="Pfam" id="PF00534"/>
    </source>
</evidence>
<dbReference type="PANTHER" id="PTHR45947">
    <property type="entry name" value="SULFOQUINOVOSYL TRANSFERASE SQD2"/>
    <property type="match status" value="1"/>
</dbReference>
<name>A0ABT0L1Q6_9GAMM</name>
<keyword evidence="3" id="KW-0808">Transferase</keyword>
<evidence type="ECO:0000259" key="2">
    <source>
        <dbReference type="Pfam" id="PF13439"/>
    </source>
</evidence>
<dbReference type="SUPFAM" id="SSF53756">
    <property type="entry name" value="UDP-Glycosyltransferase/glycogen phosphorylase"/>
    <property type="match status" value="1"/>
</dbReference>
<evidence type="ECO:0000313" key="3">
    <source>
        <dbReference type="EMBL" id="MCL1117656.1"/>
    </source>
</evidence>
<evidence type="ECO:0000313" key="4">
    <source>
        <dbReference type="Proteomes" id="UP001203212"/>
    </source>
</evidence>
<comment type="caution">
    <text evidence="3">The sequence shown here is derived from an EMBL/GenBank/DDBJ whole genome shotgun (WGS) entry which is preliminary data.</text>
</comment>
<dbReference type="Gene3D" id="3.40.50.2000">
    <property type="entry name" value="Glycogen Phosphorylase B"/>
    <property type="match status" value="2"/>
</dbReference>
<dbReference type="EC" id="2.4.-.-" evidence="3"/>
<keyword evidence="4" id="KW-1185">Reference proteome</keyword>
<feature type="domain" description="Glycosyltransferase subfamily 4-like N-terminal" evidence="2">
    <location>
        <begin position="22"/>
        <end position="182"/>
    </location>
</feature>
<dbReference type="EMBL" id="JAKILK010000005">
    <property type="protein sequence ID" value="MCL1117656.1"/>
    <property type="molecule type" value="Genomic_DNA"/>
</dbReference>
<organism evidence="3 4">
    <name type="scientific">Shewanella aestuarii</name>
    <dbReference type="NCBI Taxonomy" id="1028752"/>
    <lineage>
        <taxon>Bacteria</taxon>
        <taxon>Pseudomonadati</taxon>
        <taxon>Pseudomonadota</taxon>
        <taxon>Gammaproteobacteria</taxon>
        <taxon>Alteromonadales</taxon>
        <taxon>Shewanellaceae</taxon>
        <taxon>Shewanella</taxon>
    </lineage>
</organism>
<dbReference type="Pfam" id="PF00534">
    <property type="entry name" value="Glycos_transf_1"/>
    <property type="match status" value="1"/>
</dbReference>
<feature type="domain" description="Glycosyl transferase family 1" evidence="1">
    <location>
        <begin position="191"/>
        <end position="353"/>
    </location>
</feature>
<dbReference type="InterPro" id="IPR050194">
    <property type="entry name" value="Glycosyltransferase_grp1"/>
</dbReference>
<dbReference type="RefSeq" id="WP_188841008.1">
    <property type="nucleotide sequence ID" value="NZ_BMOT01000005.1"/>
</dbReference>
<keyword evidence="3" id="KW-0328">Glycosyltransferase</keyword>
<dbReference type="GO" id="GO:0016757">
    <property type="term" value="F:glycosyltransferase activity"/>
    <property type="evidence" value="ECO:0007669"/>
    <property type="project" value="UniProtKB-KW"/>
</dbReference>
<sequence>MKILIIPYNYPTKENSNRAIFIQDQVEMLRNQGHCVAVLGGIPKTLNDIFNSRNLKFGRLSSENWLLSLPAIRGVGFLNNIIQLVIGKCIFKRYLSRNSIPDVVHVHNSSSAELALWVKKKYKIPFVVTEHSSLMWSGHNKLSSLVFKESKANIAVSKKFAQHLSKQYNKKFYYIPNVVDTSYFQPIKVSEEIRRSNFNVDDAIFLSVGNLTENKNHRLAIKALKILVARFKNIKLFIAGEGPERQSLERLISELGLCNNVFLLGKLPRNEVRELLWKSDFFVLPSKSETFGVVLIEAMAAGLPVLSLQNGGSESIVNSSVGFIAKDDREFTDNMAKLLVTPFNKEEIIEYARLNFSQSVVSQLLKQVYTL</sequence>
<protein>
    <submittedName>
        <fullName evidence="3">Glycosyltransferase</fullName>
        <ecNumber evidence="3">2.4.-.-</ecNumber>
    </submittedName>
</protein>
<reference evidence="3 4" key="1">
    <citation type="submission" date="2022-01" db="EMBL/GenBank/DDBJ databases">
        <title>Whole genome-based taxonomy of the Shewanellaceae.</title>
        <authorList>
            <person name="Martin-Rodriguez A.J."/>
        </authorList>
    </citation>
    <scope>NUCLEOTIDE SEQUENCE [LARGE SCALE GENOMIC DNA]</scope>
    <source>
        <strain evidence="3 4">JCM 17801</strain>
    </source>
</reference>
<dbReference type="InterPro" id="IPR028098">
    <property type="entry name" value="Glyco_trans_4-like_N"/>
</dbReference>
<dbReference type="Pfam" id="PF13439">
    <property type="entry name" value="Glyco_transf_4"/>
    <property type="match status" value="1"/>
</dbReference>
<dbReference type="PANTHER" id="PTHR45947:SF3">
    <property type="entry name" value="SULFOQUINOVOSYL TRANSFERASE SQD2"/>
    <property type="match status" value="1"/>
</dbReference>
<gene>
    <name evidence="3" type="ORF">L2689_10435</name>
</gene>
<dbReference type="Proteomes" id="UP001203212">
    <property type="component" value="Unassembled WGS sequence"/>
</dbReference>
<accession>A0ABT0L1Q6</accession>
<proteinExistence type="predicted"/>